<dbReference type="AlphaFoldDB" id="A0A5J4QWT8"/>
<evidence type="ECO:0000256" key="1">
    <source>
        <dbReference type="ARBA" id="ARBA00023125"/>
    </source>
</evidence>
<proteinExistence type="predicted"/>
<dbReference type="InterPro" id="IPR011010">
    <property type="entry name" value="DNA_brk_join_enz"/>
</dbReference>
<evidence type="ECO:0000259" key="3">
    <source>
        <dbReference type="PROSITE" id="PS51898"/>
    </source>
</evidence>
<dbReference type="GO" id="GO:0006310">
    <property type="term" value="P:DNA recombination"/>
    <property type="evidence" value="ECO:0007669"/>
    <property type="project" value="UniProtKB-KW"/>
</dbReference>
<dbReference type="SUPFAM" id="SSF56349">
    <property type="entry name" value="DNA breaking-rejoining enzymes"/>
    <property type="match status" value="1"/>
</dbReference>
<feature type="domain" description="Tyr recombinase" evidence="3">
    <location>
        <begin position="107"/>
        <end position="313"/>
    </location>
</feature>
<dbReference type="EMBL" id="SNRY01002337">
    <property type="protein sequence ID" value="KAA6325564.1"/>
    <property type="molecule type" value="Genomic_DNA"/>
</dbReference>
<dbReference type="GO" id="GO:0015074">
    <property type="term" value="P:DNA integration"/>
    <property type="evidence" value="ECO:0007669"/>
    <property type="project" value="InterPro"/>
</dbReference>
<keyword evidence="1" id="KW-0238">DNA-binding</keyword>
<dbReference type="Gene3D" id="1.10.443.10">
    <property type="entry name" value="Intergrase catalytic core"/>
    <property type="match status" value="1"/>
</dbReference>
<organism evidence="4">
    <name type="scientific">termite gut metagenome</name>
    <dbReference type="NCBI Taxonomy" id="433724"/>
    <lineage>
        <taxon>unclassified sequences</taxon>
        <taxon>metagenomes</taxon>
        <taxon>organismal metagenomes</taxon>
    </lineage>
</organism>
<sequence length="343" mass="39634">MSESVNFKSVLAPYLTAFVREHMMKGYKSRQLQSGLCTFDNYMFEIKHTNAYIMKSDYDKWREKISGHHPATIYREVSILARFLRYMCGLGHECYIPTLPKRPLKDFVPYIYSKDEMEKIFNVADALRMEQKCHQSIMMIMPILLRLLYSTGIRIGEALSIKNRDIDFNRHVIILNETKNSCQRLAPLNSTMDVVLKQYLLYRNRMPIAGLDNPANPLFVSGIGKSPAQSTVYNNFHKIIKKAGILYKGGHKGPNIHGIRHTSCVHVMLKMIHKGKDMYCCLPVLSAFMGHKHVIDTEMYIHLTKEMYPELIEMDRSVTSSISKIIACALITENEYKYENDSI</sequence>
<evidence type="ECO:0000256" key="2">
    <source>
        <dbReference type="ARBA" id="ARBA00023172"/>
    </source>
</evidence>
<accession>A0A5J4QWT8</accession>
<dbReference type="InterPro" id="IPR050090">
    <property type="entry name" value="Tyrosine_recombinase_XerCD"/>
</dbReference>
<protein>
    <submittedName>
        <fullName evidence="4">Tyrosine recombinase XerC</fullName>
    </submittedName>
</protein>
<keyword evidence="2" id="KW-0233">DNA recombination</keyword>
<gene>
    <name evidence="4" type="ORF">EZS27_025239</name>
</gene>
<dbReference type="PANTHER" id="PTHR30349:SF41">
    <property type="entry name" value="INTEGRASE_RECOMBINASE PROTEIN MJ0367-RELATED"/>
    <property type="match status" value="1"/>
</dbReference>
<dbReference type="InterPro" id="IPR013762">
    <property type="entry name" value="Integrase-like_cat_sf"/>
</dbReference>
<dbReference type="GO" id="GO:0003677">
    <property type="term" value="F:DNA binding"/>
    <property type="evidence" value="ECO:0007669"/>
    <property type="project" value="UniProtKB-KW"/>
</dbReference>
<dbReference type="InterPro" id="IPR002104">
    <property type="entry name" value="Integrase_catalytic"/>
</dbReference>
<dbReference type="PANTHER" id="PTHR30349">
    <property type="entry name" value="PHAGE INTEGRASE-RELATED"/>
    <property type="match status" value="1"/>
</dbReference>
<dbReference type="PROSITE" id="PS51898">
    <property type="entry name" value="TYR_RECOMBINASE"/>
    <property type="match status" value="1"/>
</dbReference>
<evidence type="ECO:0000313" key="4">
    <source>
        <dbReference type="EMBL" id="KAA6325564.1"/>
    </source>
</evidence>
<name>A0A5J4QWT8_9ZZZZ</name>
<dbReference type="Pfam" id="PF00589">
    <property type="entry name" value="Phage_integrase"/>
    <property type="match status" value="1"/>
</dbReference>
<comment type="caution">
    <text evidence="4">The sequence shown here is derived from an EMBL/GenBank/DDBJ whole genome shotgun (WGS) entry which is preliminary data.</text>
</comment>
<reference evidence="4" key="1">
    <citation type="submission" date="2019-03" db="EMBL/GenBank/DDBJ databases">
        <title>Single cell metagenomics reveals metabolic interactions within the superorganism composed of flagellate Streblomastix strix and complex community of Bacteroidetes bacteria on its surface.</title>
        <authorList>
            <person name="Treitli S.C."/>
            <person name="Kolisko M."/>
            <person name="Husnik F."/>
            <person name="Keeling P."/>
            <person name="Hampl V."/>
        </authorList>
    </citation>
    <scope>NUCLEOTIDE SEQUENCE</scope>
    <source>
        <strain evidence="4">STM</strain>
    </source>
</reference>